<comment type="similarity">
    <text evidence="2 10">Belongs to the ABC-4 integral membrane protein family. FtsX subfamily.</text>
</comment>
<keyword evidence="9 10" id="KW-0131">Cell cycle</keyword>
<keyword evidence="4 10" id="KW-1003">Cell membrane</keyword>
<keyword evidence="5 10" id="KW-0132">Cell division</keyword>
<dbReference type="Pfam" id="PF18075">
    <property type="entry name" value="FtsX_ECD"/>
    <property type="match status" value="1"/>
</dbReference>
<dbReference type="InterPro" id="IPR003838">
    <property type="entry name" value="ABC3_permease_C"/>
</dbReference>
<accession>A0A923MGB0</accession>
<dbReference type="GO" id="GO:0005886">
    <property type="term" value="C:plasma membrane"/>
    <property type="evidence" value="ECO:0007669"/>
    <property type="project" value="UniProtKB-SubCell"/>
</dbReference>
<dbReference type="NCBIfam" id="NF038347">
    <property type="entry name" value="FtsX_Gpos"/>
    <property type="match status" value="1"/>
</dbReference>
<dbReference type="InterPro" id="IPR040690">
    <property type="entry name" value="FtsX_ECD"/>
</dbReference>
<comment type="function">
    <text evidence="10">Part of the ABC transporter FtsEX involved in asymmetric cellular division facilitating the initiation of sporulation.</text>
</comment>
<dbReference type="PANTHER" id="PTHR47755:SF1">
    <property type="entry name" value="CELL DIVISION PROTEIN FTSX"/>
    <property type="match status" value="1"/>
</dbReference>
<evidence type="ECO:0000256" key="7">
    <source>
        <dbReference type="ARBA" id="ARBA00022989"/>
    </source>
</evidence>
<dbReference type="PIRSF" id="PIRSF003097">
    <property type="entry name" value="FtsX"/>
    <property type="match status" value="1"/>
</dbReference>
<dbReference type="Pfam" id="PF02687">
    <property type="entry name" value="FtsX"/>
    <property type="match status" value="1"/>
</dbReference>
<feature type="transmembrane region" description="Helical" evidence="11">
    <location>
        <begin position="269"/>
        <end position="289"/>
    </location>
</feature>
<feature type="transmembrane region" description="Helical" evidence="11">
    <location>
        <begin position="21"/>
        <end position="46"/>
    </location>
</feature>
<organism evidence="14 15">
    <name type="scientific">Dysosmobacter segnis</name>
    <dbReference type="NCBI Taxonomy" id="2763042"/>
    <lineage>
        <taxon>Bacteria</taxon>
        <taxon>Bacillati</taxon>
        <taxon>Bacillota</taxon>
        <taxon>Clostridia</taxon>
        <taxon>Eubacteriales</taxon>
        <taxon>Oscillospiraceae</taxon>
        <taxon>Dysosmobacter</taxon>
    </lineage>
</organism>
<evidence type="ECO:0000256" key="6">
    <source>
        <dbReference type="ARBA" id="ARBA00022692"/>
    </source>
</evidence>
<evidence type="ECO:0000256" key="8">
    <source>
        <dbReference type="ARBA" id="ARBA00023136"/>
    </source>
</evidence>
<feature type="domain" description="ABC3 transporter permease C-terminal" evidence="12">
    <location>
        <begin position="174"/>
        <end position="293"/>
    </location>
</feature>
<dbReference type="InterPro" id="IPR004513">
    <property type="entry name" value="FtsX"/>
</dbReference>
<comment type="subcellular location">
    <subcellularLocation>
        <location evidence="1">Cell membrane</location>
        <topology evidence="1">Multi-pass membrane protein</topology>
    </subcellularLocation>
</comment>
<keyword evidence="6 11" id="KW-0812">Transmembrane</keyword>
<evidence type="ECO:0000256" key="5">
    <source>
        <dbReference type="ARBA" id="ARBA00022618"/>
    </source>
</evidence>
<feature type="transmembrane region" description="Helical" evidence="11">
    <location>
        <begin position="166"/>
        <end position="192"/>
    </location>
</feature>
<keyword evidence="8 10" id="KW-0472">Membrane</keyword>
<dbReference type="RefSeq" id="WP_187013884.1">
    <property type="nucleotide sequence ID" value="NZ_JACOQI010000002.1"/>
</dbReference>
<gene>
    <name evidence="14" type="ORF">H8Z83_04285</name>
</gene>
<dbReference type="GO" id="GO:0051301">
    <property type="term" value="P:cell division"/>
    <property type="evidence" value="ECO:0007669"/>
    <property type="project" value="UniProtKB-KW"/>
</dbReference>
<evidence type="ECO:0000256" key="9">
    <source>
        <dbReference type="ARBA" id="ARBA00023306"/>
    </source>
</evidence>
<evidence type="ECO:0000259" key="12">
    <source>
        <dbReference type="Pfam" id="PF02687"/>
    </source>
</evidence>
<reference evidence="14" key="1">
    <citation type="submission" date="2020-08" db="EMBL/GenBank/DDBJ databases">
        <title>Genome public.</title>
        <authorList>
            <person name="Liu C."/>
            <person name="Sun Q."/>
        </authorList>
    </citation>
    <scope>NUCLEOTIDE SEQUENCE</scope>
    <source>
        <strain evidence="14">BX15</strain>
    </source>
</reference>
<evidence type="ECO:0000256" key="3">
    <source>
        <dbReference type="ARBA" id="ARBA00021907"/>
    </source>
</evidence>
<evidence type="ECO:0000313" key="15">
    <source>
        <dbReference type="Proteomes" id="UP000620327"/>
    </source>
</evidence>
<sequence length="295" mass="32510">MSKHDFGYFFHEGLSNMFSHGFMSFAAIGITVACLLIMGTFTLVAVNADANLKQAEQDNEILAFVDDSYTEAQAKALQKKLEAVDNVASVTFISREEAMQSFISEHPDEEYFQDLDPNILRDRFAIKVKELKLQSQTVELIKAIPGIGGINAYAELTNGFITVRNIATVICLTLIAVLFVVSMFIISNTIKLTTFDRRDEIAIMKMVGATNGFIRWPFVYEGFMLGLTGAILAFLLQWGLYEAIAQGVANNDTLQLLSIVPFQQLWKPVGGVFLGAGILIGVGGSLSAIRRFLQV</sequence>
<dbReference type="InterPro" id="IPR058204">
    <property type="entry name" value="FtsX_firmicutes-type"/>
</dbReference>
<evidence type="ECO:0000256" key="4">
    <source>
        <dbReference type="ARBA" id="ARBA00022475"/>
    </source>
</evidence>
<evidence type="ECO:0000256" key="10">
    <source>
        <dbReference type="PIRNR" id="PIRNR003097"/>
    </source>
</evidence>
<evidence type="ECO:0000256" key="2">
    <source>
        <dbReference type="ARBA" id="ARBA00007379"/>
    </source>
</evidence>
<dbReference type="AlphaFoldDB" id="A0A923MGB0"/>
<comment type="caution">
    <text evidence="14">The sequence shown here is derived from an EMBL/GenBank/DDBJ whole genome shotgun (WGS) entry which is preliminary data.</text>
</comment>
<name>A0A923MGB0_9FIRM</name>
<dbReference type="Gene3D" id="3.30.70.3040">
    <property type="match status" value="1"/>
</dbReference>
<evidence type="ECO:0000259" key="13">
    <source>
        <dbReference type="Pfam" id="PF18075"/>
    </source>
</evidence>
<evidence type="ECO:0000256" key="1">
    <source>
        <dbReference type="ARBA" id="ARBA00004651"/>
    </source>
</evidence>
<dbReference type="EMBL" id="JACOQI010000002">
    <property type="protein sequence ID" value="MBC5769540.1"/>
    <property type="molecule type" value="Genomic_DNA"/>
</dbReference>
<feature type="domain" description="FtsX extracellular" evidence="13">
    <location>
        <begin position="60"/>
        <end position="147"/>
    </location>
</feature>
<keyword evidence="7 11" id="KW-1133">Transmembrane helix</keyword>
<evidence type="ECO:0000313" key="14">
    <source>
        <dbReference type="EMBL" id="MBC5769540.1"/>
    </source>
</evidence>
<feature type="transmembrane region" description="Helical" evidence="11">
    <location>
        <begin position="213"/>
        <end position="236"/>
    </location>
</feature>
<keyword evidence="15" id="KW-1185">Reference proteome</keyword>
<dbReference type="Proteomes" id="UP000620327">
    <property type="component" value="Unassembled WGS sequence"/>
</dbReference>
<dbReference type="PROSITE" id="PS51257">
    <property type="entry name" value="PROKAR_LIPOPROTEIN"/>
    <property type="match status" value="1"/>
</dbReference>
<proteinExistence type="inferred from homology"/>
<dbReference type="PANTHER" id="PTHR47755">
    <property type="entry name" value="CELL DIVISION PROTEIN FTSX"/>
    <property type="match status" value="1"/>
</dbReference>
<evidence type="ECO:0000256" key="11">
    <source>
        <dbReference type="SAM" id="Phobius"/>
    </source>
</evidence>
<protein>
    <recommendedName>
        <fullName evidence="3 10">Cell division protein FtsX</fullName>
    </recommendedName>
</protein>